<dbReference type="HOGENOM" id="CLU_1679145_0_0_1"/>
<dbReference type="Proteomes" id="UP000011668">
    <property type="component" value="Unassembled WGS sequence"/>
</dbReference>
<accession>L8X3Q9</accession>
<evidence type="ECO:0000313" key="1">
    <source>
        <dbReference type="EMBL" id="ELU43668.1"/>
    </source>
</evidence>
<reference evidence="1 2" key="1">
    <citation type="journal article" date="2013" name="Nat. Commun.">
        <title>The evolution and pathogenic mechanisms of the rice sheath blight pathogen.</title>
        <authorList>
            <person name="Zheng A."/>
            <person name="Lin R."/>
            <person name="Xu L."/>
            <person name="Qin P."/>
            <person name="Tang C."/>
            <person name="Ai P."/>
            <person name="Zhang D."/>
            <person name="Liu Y."/>
            <person name="Sun Z."/>
            <person name="Feng H."/>
            <person name="Wang Y."/>
            <person name="Chen Y."/>
            <person name="Liang X."/>
            <person name="Fu R."/>
            <person name="Li Q."/>
            <person name="Zhang J."/>
            <person name="Yu X."/>
            <person name="Xie Z."/>
            <person name="Ding L."/>
            <person name="Guan P."/>
            <person name="Tang J."/>
            <person name="Liang Y."/>
            <person name="Wang S."/>
            <person name="Deng Q."/>
            <person name="Li S."/>
            <person name="Zhu J."/>
            <person name="Wang L."/>
            <person name="Liu H."/>
            <person name="Li P."/>
        </authorList>
    </citation>
    <scope>NUCLEOTIDE SEQUENCE [LARGE SCALE GENOMIC DNA]</scope>
    <source>
        <strain evidence="2">AG-1 IA</strain>
    </source>
</reference>
<gene>
    <name evidence="1" type="ORF">AG1IA_02296</name>
</gene>
<name>L8X3Q9_THACA</name>
<sequence>MGTGAVLVNIEGPSTMDSLGVSESSPGCSAMTGAGTTADVGQSSASVSLVQPDPAALVLVKLKIAEAAQLELALVWRSSSSVTSLDIRRASCSNWDLKEAGSQQCTRSVGGESSMNCCGRRRRWGSNVPRREGWMRVQHECDSQCGRGQCGVGCFRV</sequence>
<comment type="caution">
    <text evidence="1">The sequence shown here is derived from an EMBL/GenBank/DDBJ whole genome shotgun (WGS) entry which is preliminary data.</text>
</comment>
<protein>
    <submittedName>
        <fullName evidence="1">Uncharacterized protein</fullName>
    </submittedName>
</protein>
<evidence type="ECO:0000313" key="2">
    <source>
        <dbReference type="Proteomes" id="UP000011668"/>
    </source>
</evidence>
<organism evidence="1 2">
    <name type="scientific">Thanatephorus cucumeris (strain AG1-IA)</name>
    <name type="common">Rice sheath blight fungus</name>
    <name type="synonym">Rhizoctonia solani</name>
    <dbReference type="NCBI Taxonomy" id="983506"/>
    <lineage>
        <taxon>Eukaryota</taxon>
        <taxon>Fungi</taxon>
        <taxon>Dikarya</taxon>
        <taxon>Basidiomycota</taxon>
        <taxon>Agaricomycotina</taxon>
        <taxon>Agaricomycetes</taxon>
        <taxon>Cantharellales</taxon>
        <taxon>Ceratobasidiaceae</taxon>
        <taxon>Rhizoctonia</taxon>
        <taxon>Rhizoctonia solani AG-1</taxon>
    </lineage>
</organism>
<dbReference type="EMBL" id="AFRT01000517">
    <property type="protein sequence ID" value="ELU43668.1"/>
    <property type="molecule type" value="Genomic_DNA"/>
</dbReference>
<dbReference type="AlphaFoldDB" id="L8X3Q9"/>
<proteinExistence type="predicted"/>
<keyword evidence="2" id="KW-1185">Reference proteome</keyword>